<feature type="compositionally biased region" description="Acidic residues" evidence="3">
    <location>
        <begin position="232"/>
        <end position="242"/>
    </location>
</feature>
<dbReference type="GO" id="GO:0006397">
    <property type="term" value="P:mRNA processing"/>
    <property type="evidence" value="ECO:0007669"/>
    <property type="project" value="InterPro"/>
</dbReference>
<feature type="region of interest" description="Disordered" evidence="3">
    <location>
        <begin position="223"/>
        <end position="338"/>
    </location>
</feature>
<name>A0A6A6V2Q9_9PLEO</name>
<sequence length="338" mass="37715">MAAKGWELLPQAEEDALHNISRLLSIESRPYQRVASRLTKPEAYNNLRPLQLPSPPPDASAADKEAATLATQWDEQTQKLRVWQHDIMNEISMLDYAVLRMEFTTSSNQTERERYAVEKDAITAKQQNVREHIEVLKNQLVQAQENLAIRKTYDEATEKITNSKMLKPRDEQAAAHAKLDEEITVLQQEVADSKRSWTERRVQFGRIMEEATEMLRMIKDEKEEAERKEGMMEDGDEGEEGEGSTTRGGVSIVGTPRPETRSGTPLHPGTGEESSQSLKPPRDRLTSFSQGNSAAPSPAKSGGEDVEMAEGGADKDDGDSSGIEEGEEEEDGENMDES</sequence>
<proteinExistence type="predicted"/>
<evidence type="ECO:0000313" key="4">
    <source>
        <dbReference type="EMBL" id="KAF2743890.1"/>
    </source>
</evidence>
<organism evidence="4 5">
    <name type="scientific">Sporormia fimetaria CBS 119925</name>
    <dbReference type="NCBI Taxonomy" id="1340428"/>
    <lineage>
        <taxon>Eukaryota</taxon>
        <taxon>Fungi</taxon>
        <taxon>Dikarya</taxon>
        <taxon>Ascomycota</taxon>
        <taxon>Pezizomycotina</taxon>
        <taxon>Dothideomycetes</taxon>
        <taxon>Pleosporomycetidae</taxon>
        <taxon>Pleosporales</taxon>
        <taxon>Sporormiaceae</taxon>
        <taxon>Sporormia</taxon>
    </lineage>
</organism>
<keyword evidence="5" id="KW-1185">Reference proteome</keyword>
<protein>
    <recommendedName>
        <fullName evidence="6">Tho complex subunit 7 mft1p</fullName>
    </recommendedName>
</protein>
<evidence type="ECO:0000256" key="1">
    <source>
        <dbReference type="ARBA" id="ARBA00004123"/>
    </source>
</evidence>
<feature type="compositionally biased region" description="Polar residues" evidence="3">
    <location>
        <begin position="286"/>
        <end position="295"/>
    </location>
</feature>
<comment type="subcellular location">
    <subcellularLocation>
        <location evidence="1">Nucleus</location>
    </subcellularLocation>
</comment>
<dbReference type="AlphaFoldDB" id="A0A6A6V2Q9"/>
<evidence type="ECO:0000313" key="5">
    <source>
        <dbReference type="Proteomes" id="UP000799440"/>
    </source>
</evidence>
<dbReference type="Pfam" id="PF05615">
    <property type="entry name" value="THOC7"/>
    <property type="match status" value="1"/>
</dbReference>
<accession>A0A6A6V2Q9</accession>
<evidence type="ECO:0008006" key="6">
    <source>
        <dbReference type="Google" id="ProtNLM"/>
    </source>
</evidence>
<dbReference type="InterPro" id="IPR008501">
    <property type="entry name" value="THOC7/Mft1"/>
</dbReference>
<feature type="region of interest" description="Disordered" evidence="3">
    <location>
        <begin position="45"/>
        <end position="66"/>
    </location>
</feature>
<dbReference type="EMBL" id="MU006593">
    <property type="protein sequence ID" value="KAF2743890.1"/>
    <property type="molecule type" value="Genomic_DNA"/>
</dbReference>
<dbReference type="OrthoDB" id="205166at2759"/>
<keyword evidence="2" id="KW-0539">Nucleus</keyword>
<dbReference type="Proteomes" id="UP000799440">
    <property type="component" value="Unassembled WGS sequence"/>
</dbReference>
<gene>
    <name evidence="4" type="ORF">M011DRAFT_461344</name>
</gene>
<reference evidence="4" key="1">
    <citation type="journal article" date="2020" name="Stud. Mycol.">
        <title>101 Dothideomycetes genomes: a test case for predicting lifestyles and emergence of pathogens.</title>
        <authorList>
            <person name="Haridas S."/>
            <person name="Albert R."/>
            <person name="Binder M."/>
            <person name="Bloem J."/>
            <person name="Labutti K."/>
            <person name="Salamov A."/>
            <person name="Andreopoulos B."/>
            <person name="Baker S."/>
            <person name="Barry K."/>
            <person name="Bills G."/>
            <person name="Bluhm B."/>
            <person name="Cannon C."/>
            <person name="Castanera R."/>
            <person name="Culley D."/>
            <person name="Daum C."/>
            <person name="Ezra D."/>
            <person name="Gonzalez J."/>
            <person name="Henrissat B."/>
            <person name="Kuo A."/>
            <person name="Liang C."/>
            <person name="Lipzen A."/>
            <person name="Lutzoni F."/>
            <person name="Magnuson J."/>
            <person name="Mondo S."/>
            <person name="Nolan M."/>
            <person name="Ohm R."/>
            <person name="Pangilinan J."/>
            <person name="Park H.-J."/>
            <person name="Ramirez L."/>
            <person name="Alfaro M."/>
            <person name="Sun H."/>
            <person name="Tritt A."/>
            <person name="Yoshinaga Y."/>
            <person name="Zwiers L.-H."/>
            <person name="Turgeon B."/>
            <person name="Goodwin S."/>
            <person name="Spatafora J."/>
            <person name="Crous P."/>
            <person name="Grigoriev I."/>
        </authorList>
    </citation>
    <scope>NUCLEOTIDE SEQUENCE</scope>
    <source>
        <strain evidence="4">CBS 119925</strain>
    </source>
</reference>
<evidence type="ECO:0000256" key="2">
    <source>
        <dbReference type="ARBA" id="ARBA00023242"/>
    </source>
</evidence>
<evidence type="ECO:0000256" key="3">
    <source>
        <dbReference type="SAM" id="MobiDB-lite"/>
    </source>
</evidence>
<dbReference type="GO" id="GO:0000445">
    <property type="term" value="C:THO complex part of transcription export complex"/>
    <property type="evidence" value="ECO:0007669"/>
    <property type="project" value="InterPro"/>
</dbReference>
<feature type="compositionally biased region" description="Acidic residues" evidence="3">
    <location>
        <begin position="316"/>
        <end position="338"/>
    </location>
</feature>